<dbReference type="PANTHER" id="PTHR32305:SF17">
    <property type="entry name" value="TRNA NUCLEASE WAPA"/>
    <property type="match status" value="1"/>
</dbReference>
<dbReference type="InterPro" id="IPR050708">
    <property type="entry name" value="T6SS_VgrG/RHS"/>
</dbReference>
<gene>
    <name evidence="6" type="ORF">RM704_29750</name>
</gene>
<dbReference type="EMBL" id="JAVRFJ010000030">
    <property type="protein sequence ID" value="MDT0571598.1"/>
    <property type="molecule type" value="Genomic_DNA"/>
</dbReference>
<feature type="compositionally biased region" description="Polar residues" evidence="2">
    <location>
        <begin position="1631"/>
        <end position="1643"/>
    </location>
</feature>
<feature type="domain" description="Teneurin-like YD-shell" evidence="5">
    <location>
        <begin position="1591"/>
        <end position="1840"/>
    </location>
</feature>
<feature type="domain" description="Bacterial toxin 30" evidence="4">
    <location>
        <begin position="2042"/>
        <end position="2144"/>
    </location>
</feature>
<feature type="signal peptide" evidence="3">
    <location>
        <begin position="1"/>
        <end position="17"/>
    </location>
</feature>
<dbReference type="NCBIfam" id="TIGR01643">
    <property type="entry name" value="YD_repeat_2x"/>
    <property type="match status" value="3"/>
</dbReference>
<feature type="region of interest" description="Disordered" evidence="2">
    <location>
        <begin position="343"/>
        <end position="390"/>
    </location>
</feature>
<sequence>MSTAIVATLLSAAPALAADDDRDHSALQKAKYGKARPFDPKVTKVKDPTVAAARETLAKARAKVTWPDASAVTVKPSKAVKATKTAATANTVNPAKTAKTATTAMTAKTAKAAEASTVPEVRVLGRKATGRLGIDGLVFTLSGGDGARTATTVDYSSFADAYSGNWSSRLRLVQLPACALTTPDKAECRRTTPVASENDAEAETVTAQVTPPKAKTAKARPAAMVMALSAAAGSDQGTYEATPLASSSTWSAGGSNGDFTWNYPLETPPSPAGPAPNLSIGYSAQSVDGRTSSTSAQSSWIGEGFDLSTSYVERAYGSCEDDGQDKKYDQCWKEDNASLVLNGKSTPLVKGSDGKWRPKSDDGERVVHDTGAVNGDDGDTGEKGDKGEFWTVTSTDGTQYVFGKNRLPGWSSGKPETNSVWTLPVFGDDSGEPGYSSGDSFSGRAKTQAWRWNLDYVVDPHGNVMTYWYDKELNHYAKNGTTGNGTEYVRGGWLKRIDYGQRTDTVFSTTQPAAARVKFTVAERCLPVSGGETCGSLTSANRNAWPDVPFDQICAADKPCTDQPSPAFFTRKRLTDVTTQVYDGAGSAETDYRAVNAWHLGQTFPDPGDGSDAGLWLDSIKRTGKAGTDASLPAVTFSGIQLHNRVDRTGDDVAPFIKWRVRTVLSETGSKLTVNYSKEDCVAGSDVPSDLDSNTRRCYPVKWIPPSNPTPGTDPKPRTDFFHKYVVTQVTESDPYGGAPLKQTDYTYSGGGAWAYDDESPITQAKYRTWNIWRGYQKVTTTTGEPSGTRSKSTTLYYRGMDGDKQSGDTTRKETVTDSTGKAVTDSEQFAGQAREQITYNGVDGAETSGTINTPWSRTTATDKHSYGTVNAYMVRTASTVTRTPVTGGTTLTSTKSTTYDPTSGLALKEETDAAGEKDCVVTEYAVNDTAWILSLPKRVEKVSTGCDATPKRTNDPKTTDVISDVRTSYDDQAHGKAPTKGLPTREERVTGYKADGSAVLQTVTTSKHDALGRVTDTWDTNGTRMKHTEYTPATGGPLTRTVETNALDHTVTTDLAPEWGVNLSTTDPNGNRTEMAYDSLGRLTDVWLADRNRSADQAPNQKFEYKVQNTAASWVATKALRNDGKTYDTRYAIYDSLLRLRQTQTPAATGAGRVITETKYDTRGLEVSAVSDYVDTKAPSGALADLLTAAPAGTAVEYDGAGRPVVEKILVNDKEFSRTKHTYMGDTTVVEPPVGASAVRQRVDARGRLVEKLEYDGNTAGGGFTRLTYGYDHADRLTSVKDDDGNTWTYGFDFLGRETSASDPDAGATSSEYNDLDQVVATTDARKKTIGYTYDLLGRSTGKLDGKVPVVDGKPTPDDAKYLARWTYDSIAKGQLTSSIRYVGGKSGNVYASTNAKYDKVYRVLSEQYTVSKAEGDLAGASGVYTIANEFNLDGTQKKRTIPAMGGLAQEVLEYGYTEKGSPDTLQGLTGIVQNTDYLPAGEQIRVTLGVSSTANWTEINRSYETGTKRLARQSVVSETNSGTDSDVYYRYDLAGNPVEVEDRATSPSDRQCFTFDGHRRLKAAWTTTADCATAPTKSNVGGPAAYWQSFSFDTAGNRKSVTNHLTSQTTSYQYKTTDQPRPHALASTETKNSAGTVTAESGYTYDPSGNAVTRTTGGKTQRLDWNTEGKLDKVTEADGTTTEYLNDAGGNRLVRRDKTGTTLYLGETELRLDKASGKVEATRYYSHGGQPVAVRTTAGLTWIAGDHNGTASVQVDAATQAVTRRHMTPFGEARGTAAKSWVGERGFVGGTQDPTGLTHLGAREYDPATGRFISVDPVADVTDPQQINGYAYSNNNPVTFADPDGKFFGAIFALIRAIVRIIVAVINYLRWRAASSAQSGGMSTMGSANYASSGGTGTDCSATYPAYKPGCNTNVEPEDPRAEGSFKDSLGGIGHNLVSGFEAMSNFSPVCWFEDCSGGTDMYDDFVEKHGVDTDSQAFDSGDKAAEAAGFATGGIGFLRSLAKKLFKTTSKKAPKGDVPQAKAATRIKDGGWDLQGGANPLSIVPKNATPEKWTQIPGGAAKGAKWKWTDPVTGKTVRLRVHSSDPSAPAGSNAAKGDIVRIQIGNQFQDITGKLYHKNVHKPASENYNAAAANATHIPWPSQHKLPY</sequence>
<dbReference type="Proteomes" id="UP001180737">
    <property type="component" value="Unassembled WGS sequence"/>
</dbReference>
<proteinExistence type="predicted"/>
<dbReference type="Gene3D" id="2.180.10.10">
    <property type="entry name" value="RHS repeat-associated core"/>
    <property type="match status" value="2"/>
</dbReference>
<dbReference type="Pfam" id="PF25023">
    <property type="entry name" value="TEN_YD-shell"/>
    <property type="match status" value="1"/>
</dbReference>
<evidence type="ECO:0000313" key="6">
    <source>
        <dbReference type="EMBL" id="MDT0571598.1"/>
    </source>
</evidence>
<organism evidence="6 7">
    <name type="scientific">Streptomyces gottesmaniae</name>
    <dbReference type="NCBI Taxonomy" id="3075518"/>
    <lineage>
        <taxon>Bacteria</taxon>
        <taxon>Bacillati</taxon>
        <taxon>Actinomycetota</taxon>
        <taxon>Actinomycetes</taxon>
        <taxon>Kitasatosporales</taxon>
        <taxon>Streptomycetaceae</taxon>
        <taxon>Streptomyces</taxon>
    </lineage>
</organism>
<protein>
    <submittedName>
        <fullName evidence="6">Polymorphic toxin type 30 domain-containing protein</fullName>
    </submittedName>
</protein>
<dbReference type="PANTHER" id="PTHR32305">
    <property type="match status" value="1"/>
</dbReference>
<evidence type="ECO:0000256" key="3">
    <source>
        <dbReference type="SAM" id="SignalP"/>
    </source>
</evidence>
<evidence type="ECO:0000256" key="2">
    <source>
        <dbReference type="SAM" id="MobiDB-lite"/>
    </source>
</evidence>
<feature type="region of interest" description="Disordered" evidence="2">
    <location>
        <begin position="189"/>
        <end position="216"/>
    </location>
</feature>
<feature type="region of interest" description="Disordered" evidence="2">
    <location>
        <begin position="780"/>
        <end position="825"/>
    </location>
</feature>
<name>A0ABU2Z4T4_9ACTN</name>
<evidence type="ECO:0000256" key="1">
    <source>
        <dbReference type="ARBA" id="ARBA00022737"/>
    </source>
</evidence>
<dbReference type="NCBIfam" id="TIGR03696">
    <property type="entry name" value="Rhs_assc_core"/>
    <property type="match status" value="1"/>
</dbReference>
<feature type="compositionally biased region" description="Polar residues" evidence="2">
    <location>
        <begin position="280"/>
        <end position="297"/>
    </location>
</feature>
<feature type="region of interest" description="Disordered" evidence="2">
    <location>
        <begin position="266"/>
        <end position="297"/>
    </location>
</feature>
<feature type="compositionally biased region" description="Polar residues" evidence="2">
    <location>
        <begin position="780"/>
        <end position="796"/>
    </location>
</feature>
<feature type="compositionally biased region" description="Basic and acidic residues" evidence="2">
    <location>
        <begin position="801"/>
        <end position="816"/>
    </location>
</feature>
<dbReference type="RefSeq" id="WP_033524924.1">
    <property type="nucleotide sequence ID" value="NZ_JAVRFJ010000030.1"/>
</dbReference>
<keyword evidence="3" id="KW-0732">Signal</keyword>
<feature type="chain" id="PRO_5046589686" evidence="3">
    <location>
        <begin position="18"/>
        <end position="2151"/>
    </location>
</feature>
<dbReference type="Pfam" id="PF05593">
    <property type="entry name" value="RHS_repeat"/>
    <property type="match status" value="1"/>
</dbReference>
<feature type="compositionally biased region" description="Basic and acidic residues" evidence="2">
    <location>
        <begin position="352"/>
        <end position="368"/>
    </location>
</feature>
<dbReference type="Pfam" id="PF15532">
    <property type="entry name" value="Ntox30"/>
    <property type="match status" value="1"/>
</dbReference>
<keyword evidence="1" id="KW-0677">Repeat</keyword>
<dbReference type="InterPro" id="IPR022385">
    <property type="entry name" value="Rhs_assc_core"/>
</dbReference>
<evidence type="ECO:0000259" key="4">
    <source>
        <dbReference type="Pfam" id="PF15532"/>
    </source>
</evidence>
<feature type="compositionally biased region" description="Low complexity" evidence="2">
    <location>
        <begin position="206"/>
        <end position="216"/>
    </location>
</feature>
<feature type="region of interest" description="Disordered" evidence="2">
    <location>
        <begin position="1631"/>
        <end position="1658"/>
    </location>
</feature>
<reference evidence="6" key="1">
    <citation type="submission" date="2024-05" db="EMBL/GenBank/DDBJ databases">
        <title>30 novel species of actinomycetes from the DSMZ collection.</title>
        <authorList>
            <person name="Nouioui I."/>
        </authorList>
    </citation>
    <scope>NUCLEOTIDE SEQUENCE</scope>
    <source>
        <strain evidence="6">DSM 3412</strain>
    </source>
</reference>
<comment type="caution">
    <text evidence="6">The sequence shown here is derived from an EMBL/GenBank/DDBJ whole genome shotgun (WGS) entry which is preliminary data.</text>
</comment>
<keyword evidence="7" id="KW-1185">Reference proteome</keyword>
<dbReference type="InterPro" id="IPR056823">
    <property type="entry name" value="TEN-like_YD-shell"/>
</dbReference>
<feature type="region of interest" description="Disordered" evidence="2">
    <location>
        <begin position="884"/>
        <end position="903"/>
    </location>
</feature>
<dbReference type="InterPro" id="IPR031325">
    <property type="entry name" value="RHS_repeat"/>
</dbReference>
<evidence type="ECO:0000259" key="5">
    <source>
        <dbReference type="Pfam" id="PF25023"/>
    </source>
</evidence>
<dbReference type="InterPro" id="IPR029111">
    <property type="entry name" value="Ntox30"/>
</dbReference>
<dbReference type="InterPro" id="IPR006530">
    <property type="entry name" value="YD"/>
</dbReference>
<accession>A0ABU2Z4T4</accession>
<evidence type="ECO:0000313" key="7">
    <source>
        <dbReference type="Proteomes" id="UP001180737"/>
    </source>
</evidence>